<dbReference type="Proteomes" id="UP000053237">
    <property type="component" value="Unassembled WGS sequence"/>
</dbReference>
<dbReference type="InParanoid" id="A0A024GQW4"/>
<organism evidence="1 2">
    <name type="scientific">Albugo candida</name>
    <dbReference type="NCBI Taxonomy" id="65357"/>
    <lineage>
        <taxon>Eukaryota</taxon>
        <taxon>Sar</taxon>
        <taxon>Stramenopiles</taxon>
        <taxon>Oomycota</taxon>
        <taxon>Peronosporomycetes</taxon>
        <taxon>Albuginales</taxon>
        <taxon>Albuginaceae</taxon>
        <taxon>Albugo</taxon>
    </lineage>
</organism>
<evidence type="ECO:0000313" key="1">
    <source>
        <dbReference type="EMBL" id="CCI49296.1"/>
    </source>
</evidence>
<evidence type="ECO:0000313" key="2">
    <source>
        <dbReference type="Proteomes" id="UP000053237"/>
    </source>
</evidence>
<keyword evidence="2" id="KW-1185">Reference proteome</keyword>
<comment type="caution">
    <text evidence="1">The sequence shown here is derived from an EMBL/GenBank/DDBJ whole genome shotgun (WGS) entry which is preliminary data.</text>
</comment>
<dbReference type="AlphaFoldDB" id="A0A024GQW4"/>
<name>A0A024GQW4_9STRA</name>
<reference evidence="1 2" key="1">
    <citation type="submission" date="2012-05" db="EMBL/GenBank/DDBJ databases">
        <title>Recombination and specialization in a pathogen metapopulation.</title>
        <authorList>
            <person name="Gardiner A."/>
            <person name="Kemen E."/>
            <person name="Schultz-Larsen T."/>
            <person name="MacLean D."/>
            <person name="Van Oosterhout C."/>
            <person name="Jones J.D.G."/>
        </authorList>
    </citation>
    <scope>NUCLEOTIDE SEQUENCE [LARGE SCALE GENOMIC DNA]</scope>
    <source>
        <strain evidence="1 2">Ac Nc2</strain>
    </source>
</reference>
<dbReference type="EMBL" id="CAIX01000286">
    <property type="protein sequence ID" value="CCI49296.1"/>
    <property type="molecule type" value="Genomic_DNA"/>
</dbReference>
<proteinExistence type="predicted"/>
<sequence length="113" mass="13182">MQLCCKKAYQCDSTFLGKGLMNKRKVVRCESGKVLFEIQTVSWHSWMQYEELNLLCVFAPCLEFWHDEKSFLVGGEMLSEWNCNGAASMSIVQAKALLWYRKRKEIICEPKCE</sequence>
<gene>
    <name evidence="1" type="ORF">BN9_105950</name>
</gene>
<protein>
    <submittedName>
        <fullName evidence="1">Uncharacterized protein</fullName>
    </submittedName>
</protein>
<accession>A0A024GQW4</accession>